<dbReference type="Gene3D" id="3.40.50.360">
    <property type="match status" value="1"/>
</dbReference>
<dbReference type="InterPro" id="IPR029039">
    <property type="entry name" value="Flavoprotein-like_sf"/>
</dbReference>
<dbReference type="PANTHER" id="PTHR30543">
    <property type="entry name" value="CHROMATE REDUCTASE"/>
    <property type="match status" value="1"/>
</dbReference>
<protein>
    <recommendedName>
        <fullName evidence="3">NADPH-dependent FMN reductase-like domain-containing protein</fullName>
    </recommendedName>
</protein>
<reference evidence="4 5" key="1">
    <citation type="submission" date="2015-03" db="EMBL/GenBank/DDBJ databases">
        <authorList>
            <person name="Murphy D."/>
        </authorList>
    </citation>
    <scope>NUCLEOTIDE SEQUENCE [LARGE SCALE GENOMIC DNA]</scope>
    <source>
        <strain evidence="4 5">KMM 520</strain>
    </source>
</reference>
<keyword evidence="2" id="KW-0288">FMN</keyword>
<dbReference type="KEGG" id="ptn:PTRA_a3441"/>
<accession>A0A0U2IT76</accession>
<evidence type="ECO:0000313" key="5">
    <source>
        <dbReference type="Proteomes" id="UP000065261"/>
    </source>
</evidence>
<dbReference type="EMBL" id="CP011034">
    <property type="protein sequence ID" value="ALS34415.1"/>
    <property type="molecule type" value="Genomic_DNA"/>
</dbReference>
<dbReference type="GO" id="GO:0016491">
    <property type="term" value="F:oxidoreductase activity"/>
    <property type="evidence" value="ECO:0007669"/>
    <property type="project" value="InterPro"/>
</dbReference>
<dbReference type="InterPro" id="IPR005025">
    <property type="entry name" value="FMN_Rdtase-like_dom"/>
</dbReference>
<dbReference type="AlphaFoldDB" id="A0A0U2IT76"/>
<evidence type="ECO:0000256" key="1">
    <source>
        <dbReference type="ARBA" id="ARBA00001917"/>
    </source>
</evidence>
<name>A0A0U2IT76_9GAMM</name>
<dbReference type="GO" id="GO:0005829">
    <property type="term" value="C:cytosol"/>
    <property type="evidence" value="ECO:0007669"/>
    <property type="project" value="TreeGrafter"/>
</dbReference>
<dbReference type="SUPFAM" id="SSF52218">
    <property type="entry name" value="Flavoproteins"/>
    <property type="match status" value="1"/>
</dbReference>
<dbReference type="Proteomes" id="UP000065261">
    <property type="component" value="Chromosome I"/>
</dbReference>
<dbReference type="GO" id="GO:0010181">
    <property type="term" value="F:FMN binding"/>
    <property type="evidence" value="ECO:0007669"/>
    <property type="project" value="TreeGrafter"/>
</dbReference>
<feature type="domain" description="NADPH-dependent FMN reductase-like" evidence="3">
    <location>
        <begin position="4"/>
        <end position="154"/>
    </location>
</feature>
<dbReference type="Pfam" id="PF03358">
    <property type="entry name" value="FMN_red"/>
    <property type="match status" value="1"/>
</dbReference>
<evidence type="ECO:0000256" key="2">
    <source>
        <dbReference type="ARBA" id="ARBA00022643"/>
    </source>
</evidence>
<sequence>MTAPKIIALAGSLRKDSFNQQLINEAARFALESGAEVEIIKLADLNIPLFNQDIEAQGTPADVQLLKEKLRAADGILLASPEYNGSITAALKNAIDWASRTEQGAVPAFRNKVVALFAASPGGLGGLRGLNHVRDILSGIGSLVLADQLAVPAVHTVLDENGLINNPNTAEQVSALAQQLVTVASKLS</sequence>
<organism evidence="4">
    <name type="scientific">Pseudoalteromonas translucida KMM 520</name>
    <dbReference type="NCBI Taxonomy" id="1315283"/>
    <lineage>
        <taxon>Bacteria</taxon>
        <taxon>Pseudomonadati</taxon>
        <taxon>Pseudomonadota</taxon>
        <taxon>Gammaproteobacteria</taxon>
        <taxon>Alteromonadales</taxon>
        <taxon>Pseudoalteromonadaceae</taxon>
        <taxon>Pseudoalteromonas</taxon>
    </lineage>
</organism>
<dbReference type="OrthoDB" id="5767802at2"/>
<dbReference type="RefSeq" id="WP_058374373.1">
    <property type="nucleotide sequence ID" value="NZ_CP011034.1"/>
</dbReference>
<proteinExistence type="predicted"/>
<evidence type="ECO:0000259" key="3">
    <source>
        <dbReference type="Pfam" id="PF03358"/>
    </source>
</evidence>
<dbReference type="InterPro" id="IPR050712">
    <property type="entry name" value="NAD(P)H-dep_reductase"/>
</dbReference>
<evidence type="ECO:0000313" key="4">
    <source>
        <dbReference type="EMBL" id="ALS34415.1"/>
    </source>
</evidence>
<gene>
    <name evidence="4" type="ORF">PTRA_a3441</name>
</gene>
<dbReference type="PATRIC" id="fig|1315283.4.peg.3003"/>
<dbReference type="PANTHER" id="PTHR30543:SF21">
    <property type="entry name" value="NAD(P)H-DEPENDENT FMN REDUCTASE LOT6"/>
    <property type="match status" value="1"/>
</dbReference>
<keyword evidence="2" id="KW-0285">Flavoprotein</keyword>
<comment type="cofactor">
    <cofactor evidence="1">
        <name>FMN</name>
        <dbReference type="ChEBI" id="CHEBI:58210"/>
    </cofactor>
</comment>